<name>A0A9P9EIC7_9HYPO</name>
<feature type="non-terminal residue" evidence="1">
    <location>
        <position position="1"/>
    </location>
</feature>
<evidence type="ECO:0000313" key="2">
    <source>
        <dbReference type="Proteomes" id="UP000738349"/>
    </source>
</evidence>
<organism evidence="1 2">
    <name type="scientific">Dactylonectria macrodidyma</name>
    <dbReference type="NCBI Taxonomy" id="307937"/>
    <lineage>
        <taxon>Eukaryota</taxon>
        <taxon>Fungi</taxon>
        <taxon>Dikarya</taxon>
        <taxon>Ascomycota</taxon>
        <taxon>Pezizomycotina</taxon>
        <taxon>Sordariomycetes</taxon>
        <taxon>Hypocreomycetidae</taxon>
        <taxon>Hypocreales</taxon>
        <taxon>Nectriaceae</taxon>
        <taxon>Dactylonectria</taxon>
    </lineage>
</organism>
<protein>
    <submittedName>
        <fullName evidence="1">Uncharacterized protein</fullName>
    </submittedName>
</protein>
<dbReference type="AlphaFoldDB" id="A0A9P9EIC7"/>
<dbReference type="OrthoDB" id="4357582at2759"/>
<gene>
    <name evidence="1" type="ORF">EDB81DRAFT_900972</name>
</gene>
<reference evidence="1" key="1">
    <citation type="journal article" date="2021" name="Nat. Commun.">
        <title>Genetic determinants of endophytism in the Arabidopsis root mycobiome.</title>
        <authorList>
            <person name="Mesny F."/>
            <person name="Miyauchi S."/>
            <person name="Thiergart T."/>
            <person name="Pickel B."/>
            <person name="Atanasova L."/>
            <person name="Karlsson M."/>
            <person name="Huettel B."/>
            <person name="Barry K.W."/>
            <person name="Haridas S."/>
            <person name="Chen C."/>
            <person name="Bauer D."/>
            <person name="Andreopoulos W."/>
            <person name="Pangilinan J."/>
            <person name="LaButti K."/>
            <person name="Riley R."/>
            <person name="Lipzen A."/>
            <person name="Clum A."/>
            <person name="Drula E."/>
            <person name="Henrissat B."/>
            <person name="Kohler A."/>
            <person name="Grigoriev I.V."/>
            <person name="Martin F.M."/>
            <person name="Hacquard S."/>
        </authorList>
    </citation>
    <scope>NUCLEOTIDE SEQUENCE</scope>
    <source>
        <strain evidence="1">MPI-CAGE-AT-0147</strain>
    </source>
</reference>
<dbReference type="Proteomes" id="UP000738349">
    <property type="component" value="Unassembled WGS sequence"/>
</dbReference>
<sequence length="134" mass="15264">QPEASPDDLRSLKDFVRKMAYSIDGEEGIEVPGSETVRKYWNTFTAAWQRANPEQSIPRGIAHSVTEYINGPLAEEMGIPNIKRSRRFATKKVLLNYARQLWAADWVEYKRPGTLIDDWGFLLGNAYSSSRIGE</sequence>
<accession>A0A9P9EIC7</accession>
<feature type="non-terminal residue" evidence="1">
    <location>
        <position position="134"/>
    </location>
</feature>
<proteinExistence type="predicted"/>
<evidence type="ECO:0000313" key="1">
    <source>
        <dbReference type="EMBL" id="KAH7137616.1"/>
    </source>
</evidence>
<comment type="caution">
    <text evidence="1">The sequence shown here is derived from an EMBL/GenBank/DDBJ whole genome shotgun (WGS) entry which is preliminary data.</text>
</comment>
<keyword evidence="2" id="KW-1185">Reference proteome</keyword>
<dbReference type="EMBL" id="JAGMUV010000012">
    <property type="protein sequence ID" value="KAH7137616.1"/>
    <property type="molecule type" value="Genomic_DNA"/>
</dbReference>